<proteinExistence type="inferred from homology"/>
<dbReference type="InterPro" id="IPR002104">
    <property type="entry name" value="Integrase_catalytic"/>
</dbReference>
<dbReference type="PANTHER" id="PTHR30349:SF81">
    <property type="entry name" value="TYROSINE RECOMBINASE XERC"/>
    <property type="match status" value="1"/>
</dbReference>
<evidence type="ECO:0000256" key="3">
    <source>
        <dbReference type="ARBA" id="ARBA00022618"/>
    </source>
</evidence>
<evidence type="ECO:0000256" key="4">
    <source>
        <dbReference type="ARBA" id="ARBA00022829"/>
    </source>
</evidence>
<keyword evidence="2 9" id="KW-0963">Cytoplasm</keyword>
<accession>A0A4S2F3G2</accession>
<evidence type="ECO:0000256" key="9">
    <source>
        <dbReference type="HAMAP-Rule" id="MF_01808"/>
    </source>
</evidence>
<feature type="active site" evidence="9">
    <location>
        <position position="276"/>
    </location>
</feature>
<feature type="active site" description="O-(3'-phospho-DNA)-tyrosine intermediate" evidence="9">
    <location>
        <position position="311"/>
    </location>
</feature>
<dbReference type="NCBIfam" id="NF001399">
    <property type="entry name" value="PRK00283.1"/>
    <property type="match status" value="1"/>
</dbReference>
<keyword evidence="4 9" id="KW-0159">Chromosome partition</keyword>
<dbReference type="Pfam" id="PF02899">
    <property type="entry name" value="Phage_int_SAM_1"/>
    <property type="match status" value="1"/>
</dbReference>
<comment type="function">
    <text evidence="9">Site-specific tyrosine recombinase, which acts by catalyzing the cutting and rejoining of the recombining DNA molecules. The XerC-XerD complex is essential to convert dimers of the bacterial chromosome into monomers to permit their segregation at cell division. It also contributes to the segregational stability of plasmids.</text>
</comment>
<dbReference type="InterPro" id="IPR044068">
    <property type="entry name" value="CB"/>
</dbReference>
<feature type="active site" evidence="9">
    <location>
        <position position="179"/>
    </location>
</feature>
<comment type="subunit">
    <text evidence="9">Forms a cyclic heterotetrameric complex composed of two molecules of XerC and two molecules of XerD.</text>
</comment>
<sequence>MVPKRASHNESSPTKGKGFSASKAPDAQESPFAVPSAWIEGFLHHLSLVRNLSPQTVKAYRSDVEAFSRWCEHEEVDPAVLDHRQARAYLANLRQARYAERTRARKLSSLRTFYGWLRREELSCSDAMDAVAGAKTHRQLPVAANVDDVVAMLAAIDTSTPEGLRDAAQIELMFACGARIAEVAALKVTDIDRSQRQVRLFGKGSKERLVPLHDRALQALEAYLDRGRPLLAEQAKRSSSQLFLSSRGNPMSADSLRLRMEDAVAAAGLSPTLTPHSLRHGFATSLLDGGADLRSVQELLGHASISTTQIYTHLSMDAIKEAAKQANPRSGKAD</sequence>
<dbReference type="HAMAP" id="MF_01808">
    <property type="entry name" value="Recomb_XerC_XerD"/>
    <property type="match status" value="1"/>
</dbReference>
<keyword evidence="7 9" id="KW-0233">DNA recombination</keyword>
<dbReference type="AlphaFoldDB" id="A0A4S2F3G2"/>
<feature type="region of interest" description="Disordered" evidence="10">
    <location>
        <begin position="1"/>
        <end position="27"/>
    </location>
</feature>
<dbReference type="InterPro" id="IPR011010">
    <property type="entry name" value="DNA_brk_join_enz"/>
</dbReference>
<evidence type="ECO:0000256" key="5">
    <source>
        <dbReference type="ARBA" id="ARBA00022908"/>
    </source>
</evidence>
<dbReference type="Gene3D" id="1.10.150.130">
    <property type="match status" value="1"/>
</dbReference>
<keyword evidence="8 9" id="KW-0131">Cell cycle</keyword>
<gene>
    <name evidence="9" type="primary">xerC</name>
    <name evidence="13" type="ORF">E5334_05305</name>
</gene>
<evidence type="ECO:0000256" key="7">
    <source>
        <dbReference type="ARBA" id="ARBA00023172"/>
    </source>
</evidence>
<evidence type="ECO:0000313" key="13">
    <source>
        <dbReference type="EMBL" id="TGY62093.1"/>
    </source>
</evidence>
<feature type="active site" evidence="9">
    <location>
        <position position="279"/>
    </location>
</feature>
<organism evidence="13 14">
    <name type="scientific">Muricaecibacterium torontonense</name>
    <dbReference type="NCBI Taxonomy" id="3032871"/>
    <lineage>
        <taxon>Bacteria</taxon>
        <taxon>Bacillati</taxon>
        <taxon>Actinomycetota</taxon>
        <taxon>Coriobacteriia</taxon>
        <taxon>Coriobacteriales</taxon>
        <taxon>Atopobiaceae</taxon>
        <taxon>Muricaecibacterium</taxon>
    </lineage>
</organism>
<protein>
    <recommendedName>
        <fullName evidence="9">Tyrosine recombinase XerC</fullName>
    </recommendedName>
</protein>
<comment type="caution">
    <text evidence="13">The sequence shown here is derived from an EMBL/GenBank/DDBJ whole genome shotgun (WGS) entry which is preliminary data.</text>
</comment>
<dbReference type="InterPro" id="IPR013762">
    <property type="entry name" value="Integrase-like_cat_sf"/>
</dbReference>
<dbReference type="InterPro" id="IPR004107">
    <property type="entry name" value="Integrase_SAM-like_N"/>
</dbReference>
<dbReference type="OrthoDB" id="9801717at2"/>
<keyword evidence="6 9" id="KW-0238">DNA-binding</keyword>
<dbReference type="Gene3D" id="1.10.443.10">
    <property type="entry name" value="Intergrase catalytic core"/>
    <property type="match status" value="1"/>
</dbReference>
<evidence type="ECO:0000313" key="14">
    <source>
        <dbReference type="Proteomes" id="UP000310263"/>
    </source>
</evidence>
<dbReference type="GO" id="GO:0007059">
    <property type="term" value="P:chromosome segregation"/>
    <property type="evidence" value="ECO:0007669"/>
    <property type="project" value="UniProtKB-UniRule"/>
</dbReference>
<feature type="domain" description="Core-binding (CB)" evidence="12">
    <location>
        <begin position="33"/>
        <end position="118"/>
    </location>
</feature>
<feature type="domain" description="Tyr recombinase" evidence="11">
    <location>
        <begin position="139"/>
        <end position="324"/>
    </location>
</feature>
<name>A0A4S2F3G2_9ACTN</name>
<dbReference type="GO" id="GO:0005737">
    <property type="term" value="C:cytoplasm"/>
    <property type="evidence" value="ECO:0007669"/>
    <property type="project" value="UniProtKB-SubCell"/>
</dbReference>
<dbReference type="PANTHER" id="PTHR30349">
    <property type="entry name" value="PHAGE INTEGRASE-RELATED"/>
    <property type="match status" value="1"/>
</dbReference>
<dbReference type="EMBL" id="SRYE01000003">
    <property type="protein sequence ID" value="TGY62093.1"/>
    <property type="molecule type" value="Genomic_DNA"/>
</dbReference>
<dbReference type="InterPro" id="IPR050090">
    <property type="entry name" value="Tyrosine_recombinase_XerCD"/>
</dbReference>
<feature type="active site" evidence="9">
    <location>
        <position position="203"/>
    </location>
</feature>
<evidence type="ECO:0000259" key="11">
    <source>
        <dbReference type="PROSITE" id="PS51898"/>
    </source>
</evidence>
<evidence type="ECO:0000256" key="8">
    <source>
        <dbReference type="ARBA" id="ARBA00023306"/>
    </source>
</evidence>
<evidence type="ECO:0000259" key="12">
    <source>
        <dbReference type="PROSITE" id="PS51900"/>
    </source>
</evidence>
<dbReference type="Pfam" id="PF00589">
    <property type="entry name" value="Phage_integrase"/>
    <property type="match status" value="1"/>
</dbReference>
<dbReference type="CDD" id="cd00798">
    <property type="entry name" value="INT_XerDC_C"/>
    <property type="match status" value="1"/>
</dbReference>
<dbReference type="PROSITE" id="PS51898">
    <property type="entry name" value="TYR_RECOMBINASE"/>
    <property type="match status" value="1"/>
</dbReference>
<dbReference type="InterPro" id="IPR023009">
    <property type="entry name" value="Tyrosine_recombinase_XerC/XerD"/>
</dbReference>
<dbReference type="InterPro" id="IPR010998">
    <property type="entry name" value="Integrase_recombinase_N"/>
</dbReference>
<dbReference type="GO" id="GO:0003677">
    <property type="term" value="F:DNA binding"/>
    <property type="evidence" value="ECO:0007669"/>
    <property type="project" value="UniProtKB-UniRule"/>
</dbReference>
<reference evidence="13 14" key="1">
    <citation type="submission" date="2019-04" db="EMBL/GenBank/DDBJ databases">
        <title>Microbes associate with the intestines of laboratory mice.</title>
        <authorList>
            <person name="Navarre W."/>
            <person name="Wong E."/>
            <person name="Huang K."/>
            <person name="Tropini C."/>
            <person name="Ng K."/>
            <person name="Yu B."/>
        </authorList>
    </citation>
    <scope>NUCLEOTIDE SEQUENCE [LARGE SCALE GENOMIC DNA]</scope>
    <source>
        <strain evidence="13 14">NM07_P-09</strain>
    </source>
</reference>
<feature type="active site" evidence="9">
    <location>
        <position position="302"/>
    </location>
</feature>
<keyword evidence="5 9" id="KW-0229">DNA integration</keyword>
<dbReference type="SUPFAM" id="SSF56349">
    <property type="entry name" value="DNA breaking-rejoining enzymes"/>
    <property type="match status" value="1"/>
</dbReference>
<comment type="similarity">
    <text evidence="9">Belongs to the 'phage' integrase family. XerC subfamily.</text>
</comment>
<dbReference type="GO" id="GO:0006313">
    <property type="term" value="P:DNA transposition"/>
    <property type="evidence" value="ECO:0007669"/>
    <property type="project" value="UniProtKB-UniRule"/>
</dbReference>
<dbReference type="PROSITE" id="PS51900">
    <property type="entry name" value="CB"/>
    <property type="match status" value="1"/>
</dbReference>
<dbReference type="GO" id="GO:0009037">
    <property type="term" value="F:tyrosine-based site-specific recombinase activity"/>
    <property type="evidence" value="ECO:0007669"/>
    <property type="project" value="UniProtKB-UniRule"/>
</dbReference>
<keyword evidence="14" id="KW-1185">Reference proteome</keyword>
<evidence type="ECO:0000256" key="6">
    <source>
        <dbReference type="ARBA" id="ARBA00023125"/>
    </source>
</evidence>
<dbReference type="Proteomes" id="UP000310263">
    <property type="component" value="Unassembled WGS sequence"/>
</dbReference>
<dbReference type="SUPFAM" id="SSF47823">
    <property type="entry name" value="lambda integrase-like, N-terminal domain"/>
    <property type="match status" value="1"/>
</dbReference>
<dbReference type="RefSeq" id="WP_136012576.1">
    <property type="nucleotide sequence ID" value="NZ_SRYE01000003.1"/>
</dbReference>
<keyword evidence="3 9" id="KW-0132">Cell division</keyword>
<dbReference type="GO" id="GO:0051301">
    <property type="term" value="P:cell division"/>
    <property type="evidence" value="ECO:0007669"/>
    <property type="project" value="UniProtKB-KW"/>
</dbReference>
<comment type="subcellular location">
    <subcellularLocation>
        <location evidence="1 9">Cytoplasm</location>
    </subcellularLocation>
</comment>
<evidence type="ECO:0000256" key="1">
    <source>
        <dbReference type="ARBA" id="ARBA00004496"/>
    </source>
</evidence>
<evidence type="ECO:0000256" key="10">
    <source>
        <dbReference type="SAM" id="MobiDB-lite"/>
    </source>
</evidence>
<evidence type="ECO:0000256" key="2">
    <source>
        <dbReference type="ARBA" id="ARBA00022490"/>
    </source>
</evidence>